<organism evidence="10 11">
    <name type="scientific">Blomia tropicalis</name>
    <name type="common">Mite</name>
    <dbReference type="NCBI Taxonomy" id="40697"/>
    <lineage>
        <taxon>Eukaryota</taxon>
        <taxon>Metazoa</taxon>
        <taxon>Ecdysozoa</taxon>
        <taxon>Arthropoda</taxon>
        <taxon>Chelicerata</taxon>
        <taxon>Arachnida</taxon>
        <taxon>Acari</taxon>
        <taxon>Acariformes</taxon>
        <taxon>Sarcoptiformes</taxon>
        <taxon>Astigmata</taxon>
        <taxon>Glycyphagoidea</taxon>
        <taxon>Echimyopodidae</taxon>
        <taxon>Blomia</taxon>
    </lineage>
</organism>
<dbReference type="EMBL" id="JAPWDV010000001">
    <property type="protein sequence ID" value="KAJ6223927.1"/>
    <property type="molecule type" value="Genomic_DNA"/>
</dbReference>
<protein>
    <recommendedName>
        <fullName evidence="12">Hexosyltransferase</fullName>
    </recommendedName>
</protein>
<evidence type="ECO:0000256" key="4">
    <source>
        <dbReference type="ARBA" id="ARBA00022679"/>
    </source>
</evidence>
<evidence type="ECO:0000256" key="2">
    <source>
        <dbReference type="ARBA" id="ARBA00008661"/>
    </source>
</evidence>
<keyword evidence="5" id="KW-0812">Transmembrane</keyword>
<comment type="caution">
    <text evidence="10">The sequence shown here is derived from an EMBL/GenBank/DDBJ whole genome shotgun (WGS) entry which is preliminary data.</text>
</comment>
<dbReference type="PANTHER" id="PTHR11214">
    <property type="entry name" value="BETA-1,3-N-ACETYLGLUCOSAMINYLTRANSFERASE"/>
    <property type="match status" value="1"/>
</dbReference>
<dbReference type="OMA" id="HRNERIM"/>
<dbReference type="Proteomes" id="UP001142055">
    <property type="component" value="Chromosome 1"/>
</dbReference>
<keyword evidence="6" id="KW-0735">Signal-anchor</keyword>
<evidence type="ECO:0000256" key="3">
    <source>
        <dbReference type="ARBA" id="ARBA00022676"/>
    </source>
</evidence>
<dbReference type="Pfam" id="PF01762">
    <property type="entry name" value="Galactosyl_T"/>
    <property type="match status" value="1"/>
</dbReference>
<name>A0A9Q0ME35_BLOTA</name>
<comment type="similarity">
    <text evidence="2">Belongs to the glycosyltransferase 31 family.</text>
</comment>
<keyword evidence="7" id="KW-1133">Transmembrane helix</keyword>
<sequence>MGRINRTRLFRIVVLFAILSTLLLIQNLATRYHSSVYQLTPFNELQATYESTIATVSTNENIVLIDYKKCLNLNLTNGISSSHLSTCLNRLFVHSADHVAKITNVTGTISMAESHIPRDLYLLQSWLNDTTTKDNDLLKRFNLSRLSFNPENNLNDKYVYFTLKHIQQLDMIVQLNYSAVQNPVDIEIDRRRSSGKLTNLKISEFANIVNVRYGGEWCDHNYGSNLTAVVFVITKPDDFKIRSLIRQTWGRRFGTSTNSTIRLYFAFGMMPRNQKMEHGKQKQEQEQKEKQQKQKFSSQMIDRMIDEEWTQFSDIIQWSFEDGYYRLTIKSLAILRWTSVYCPRVPVVFKIDADCMLNYDNLNRFSQLVAHNASLTNKYYIYGNLWRRAAVIRSAKSKFYTSFHDYPMKIYPDYVGGPWLLAGSSLPLLLLRMAILHSMPALLWEDLYISGIVAQKLIDINFPLQRHYMYGFEYNVDLDKLDYCLFNRSIILTQAMNESNLESIWFRLSNLQTTTTTTFPNAIHLSESTTLRDNLQTKCIRTW</sequence>
<evidence type="ECO:0000313" key="11">
    <source>
        <dbReference type="Proteomes" id="UP001142055"/>
    </source>
</evidence>
<reference evidence="10" key="1">
    <citation type="submission" date="2022-12" db="EMBL/GenBank/DDBJ databases">
        <title>Genome assemblies of Blomia tropicalis.</title>
        <authorList>
            <person name="Cui Y."/>
        </authorList>
    </citation>
    <scope>NUCLEOTIDE SEQUENCE</scope>
    <source>
        <tissue evidence="10">Adult mites</tissue>
    </source>
</reference>
<proteinExistence type="inferred from homology"/>
<evidence type="ECO:0000256" key="1">
    <source>
        <dbReference type="ARBA" id="ARBA00004323"/>
    </source>
</evidence>
<keyword evidence="8" id="KW-0333">Golgi apparatus</keyword>
<keyword evidence="11" id="KW-1185">Reference proteome</keyword>
<dbReference type="Gene3D" id="3.90.550.50">
    <property type="match status" value="1"/>
</dbReference>
<evidence type="ECO:0000256" key="9">
    <source>
        <dbReference type="ARBA" id="ARBA00023136"/>
    </source>
</evidence>
<keyword evidence="3" id="KW-0328">Glycosyltransferase</keyword>
<dbReference type="AlphaFoldDB" id="A0A9Q0ME35"/>
<dbReference type="PANTHER" id="PTHR11214:SF334">
    <property type="entry name" value="HEXOSYLTRANSFERASE"/>
    <property type="match status" value="1"/>
</dbReference>
<keyword evidence="4" id="KW-0808">Transferase</keyword>
<dbReference type="GO" id="GO:0006493">
    <property type="term" value="P:protein O-linked glycosylation"/>
    <property type="evidence" value="ECO:0007669"/>
    <property type="project" value="TreeGrafter"/>
</dbReference>
<keyword evidence="9" id="KW-0472">Membrane</keyword>
<accession>A0A9Q0ME35</accession>
<comment type="subcellular location">
    <subcellularLocation>
        <location evidence="1">Golgi apparatus membrane</location>
        <topology evidence="1">Single-pass type II membrane protein</topology>
    </subcellularLocation>
</comment>
<evidence type="ECO:0000256" key="6">
    <source>
        <dbReference type="ARBA" id="ARBA00022968"/>
    </source>
</evidence>
<gene>
    <name evidence="10" type="ORF">RDWZM_002472</name>
</gene>
<evidence type="ECO:0000256" key="8">
    <source>
        <dbReference type="ARBA" id="ARBA00023034"/>
    </source>
</evidence>
<evidence type="ECO:0000256" key="5">
    <source>
        <dbReference type="ARBA" id="ARBA00022692"/>
    </source>
</evidence>
<dbReference type="GO" id="GO:0016758">
    <property type="term" value="F:hexosyltransferase activity"/>
    <property type="evidence" value="ECO:0007669"/>
    <property type="project" value="InterPro"/>
</dbReference>
<evidence type="ECO:0000313" key="10">
    <source>
        <dbReference type="EMBL" id="KAJ6223927.1"/>
    </source>
</evidence>
<evidence type="ECO:0000256" key="7">
    <source>
        <dbReference type="ARBA" id="ARBA00022989"/>
    </source>
</evidence>
<evidence type="ECO:0008006" key="12">
    <source>
        <dbReference type="Google" id="ProtNLM"/>
    </source>
</evidence>
<dbReference type="GO" id="GO:0000139">
    <property type="term" value="C:Golgi membrane"/>
    <property type="evidence" value="ECO:0007669"/>
    <property type="project" value="UniProtKB-SubCell"/>
</dbReference>
<dbReference type="InterPro" id="IPR002659">
    <property type="entry name" value="Glyco_trans_31"/>
</dbReference>